<proteinExistence type="predicted"/>
<accession>A0AAD8NU95</accession>
<reference evidence="1" key="1">
    <citation type="journal article" date="2023" name="bioRxiv">
        <title>Improved chromosome-level genome assembly for marigold (Tagetes erecta).</title>
        <authorList>
            <person name="Jiang F."/>
            <person name="Yuan L."/>
            <person name="Wang S."/>
            <person name="Wang H."/>
            <person name="Xu D."/>
            <person name="Wang A."/>
            <person name="Fan W."/>
        </authorList>
    </citation>
    <scope>NUCLEOTIDE SEQUENCE</scope>
    <source>
        <strain evidence="1">WSJ</strain>
        <tissue evidence="1">Leaf</tissue>
    </source>
</reference>
<evidence type="ECO:0000313" key="2">
    <source>
        <dbReference type="Proteomes" id="UP001229421"/>
    </source>
</evidence>
<dbReference type="Proteomes" id="UP001229421">
    <property type="component" value="Unassembled WGS sequence"/>
</dbReference>
<protein>
    <submittedName>
        <fullName evidence="1">Uncharacterized protein</fullName>
    </submittedName>
</protein>
<keyword evidence="2" id="KW-1185">Reference proteome</keyword>
<dbReference type="AlphaFoldDB" id="A0AAD8NU95"/>
<gene>
    <name evidence="1" type="ORF">QVD17_23780</name>
</gene>
<sequence>MEVCLLENEKNSVEFPSESIRQTYRKSNLRKENVCSLRTTSTDIRRRRGGLNICSLQQEDCLFFLTFAVCWNKLVVEDTYGGTGWWWVWDGGEQWMVVVGTVVVVLDDSG</sequence>
<dbReference type="EMBL" id="JAUHHV010000006">
    <property type="protein sequence ID" value="KAK1421443.1"/>
    <property type="molecule type" value="Genomic_DNA"/>
</dbReference>
<organism evidence="1 2">
    <name type="scientific">Tagetes erecta</name>
    <name type="common">African marigold</name>
    <dbReference type="NCBI Taxonomy" id="13708"/>
    <lineage>
        <taxon>Eukaryota</taxon>
        <taxon>Viridiplantae</taxon>
        <taxon>Streptophyta</taxon>
        <taxon>Embryophyta</taxon>
        <taxon>Tracheophyta</taxon>
        <taxon>Spermatophyta</taxon>
        <taxon>Magnoliopsida</taxon>
        <taxon>eudicotyledons</taxon>
        <taxon>Gunneridae</taxon>
        <taxon>Pentapetalae</taxon>
        <taxon>asterids</taxon>
        <taxon>campanulids</taxon>
        <taxon>Asterales</taxon>
        <taxon>Asteraceae</taxon>
        <taxon>Asteroideae</taxon>
        <taxon>Heliantheae alliance</taxon>
        <taxon>Tageteae</taxon>
        <taxon>Tagetes</taxon>
    </lineage>
</organism>
<name>A0AAD8NU95_TARER</name>
<comment type="caution">
    <text evidence="1">The sequence shown here is derived from an EMBL/GenBank/DDBJ whole genome shotgun (WGS) entry which is preliminary data.</text>
</comment>
<evidence type="ECO:0000313" key="1">
    <source>
        <dbReference type="EMBL" id="KAK1421443.1"/>
    </source>
</evidence>